<dbReference type="EMBL" id="SPKJ01000058">
    <property type="protein sequence ID" value="MYZ49062.1"/>
    <property type="molecule type" value="Genomic_DNA"/>
</dbReference>
<sequence length="202" mass="21946">MPRWAWRPARHAWSMRATARTPASWAAAPSPRTAPRRDVTRPEPRRLRKPGPAPIVSRGTKRLRTRSARRETHRSQGAADMASEATSGRSGTTRSSGADATDGATAEDVKSLSAQIDLLKTDISALAATLSDLARASAREGREKVERTADDYYREGRRQADAVLAEARAVGEEFEDQISRNPLTAVLVALGLGFLIGMISSR</sequence>
<gene>
    <name evidence="2" type="ORF">E4O86_15200</name>
</gene>
<proteinExistence type="predicted"/>
<feature type="compositionally biased region" description="Basic and acidic residues" evidence="1">
    <location>
        <begin position="35"/>
        <end position="45"/>
    </location>
</feature>
<dbReference type="AlphaFoldDB" id="A0A964T818"/>
<keyword evidence="3" id="KW-1185">Reference proteome</keyword>
<evidence type="ECO:0000256" key="1">
    <source>
        <dbReference type="SAM" id="MobiDB-lite"/>
    </source>
</evidence>
<organism evidence="2 3">
    <name type="scientific">Propylenella binzhouense</name>
    <dbReference type="NCBI Taxonomy" id="2555902"/>
    <lineage>
        <taxon>Bacteria</taxon>
        <taxon>Pseudomonadati</taxon>
        <taxon>Pseudomonadota</taxon>
        <taxon>Alphaproteobacteria</taxon>
        <taxon>Hyphomicrobiales</taxon>
        <taxon>Propylenellaceae</taxon>
        <taxon>Propylenella</taxon>
    </lineage>
</organism>
<evidence type="ECO:0000313" key="3">
    <source>
        <dbReference type="Proteomes" id="UP000773614"/>
    </source>
</evidence>
<feature type="compositionally biased region" description="Low complexity" evidence="1">
    <location>
        <begin position="16"/>
        <end position="33"/>
    </location>
</feature>
<feature type="compositionally biased region" description="Low complexity" evidence="1">
    <location>
        <begin position="82"/>
        <end position="106"/>
    </location>
</feature>
<name>A0A964T818_9HYPH</name>
<comment type="caution">
    <text evidence="2">The sequence shown here is derived from an EMBL/GenBank/DDBJ whole genome shotgun (WGS) entry which is preliminary data.</text>
</comment>
<dbReference type="PANTHER" id="PTHR35893">
    <property type="entry name" value="INNER MEMBRANE PROTEIN-RELATED"/>
    <property type="match status" value="1"/>
</dbReference>
<dbReference type="GO" id="GO:0043022">
    <property type="term" value="F:ribosome binding"/>
    <property type="evidence" value="ECO:0007669"/>
    <property type="project" value="InterPro"/>
</dbReference>
<accession>A0A964T818</accession>
<reference evidence="2" key="1">
    <citation type="submission" date="2019-03" db="EMBL/GenBank/DDBJ databases">
        <title>Afifella sp. nov., isolated from activated sludge.</title>
        <authorList>
            <person name="Li Q."/>
            <person name="Liu Y."/>
        </authorList>
    </citation>
    <scope>NUCLEOTIDE SEQUENCE</scope>
    <source>
        <strain evidence="2">L72</strain>
    </source>
</reference>
<protein>
    <submittedName>
        <fullName evidence="2">DUF883 family protein</fullName>
    </submittedName>
</protein>
<feature type="region of interest" description="Disordered" evidence="1">
    <location>
        <begin position="1"/>
        <end position="106"/>
    </location>
</feature>
<dbReference type="PANTHER" id="PTHR35893:SF3">
    <property type="entry name" value="INNER MEMBRANE PROTEIN"/>
    <property type="match status" value="1"/>
</dbReference>
<dbReference type="InterPro" id="IPR010279">
    <property type="entry name" value="YqjD/ElaB"/>
</dbReference>
<evidence type="ECO:0000313" key="2">
    <source>
        <dbReference type="EMBL" id="MYZ49062.1"/>
    </source>
</evidence>
<dbReference type="Proteomes" id="UP000773614">
    <property type="component" value="Unassembled WGS sequence"/>
</dbReference>